<organism evidence="2 3">
    <name type="scientific">Micromonospora sicca</name>
    <dbReference type="NCBI Taxonomy" id="2202420"/>
    <lineage>
        <taxon>Bacteria</taxon>
        <taxon>Bacillati</taxon>
        <taxon>Actinomycetota</taxon>
        <taxon>Actinomycetes</taxon>
        <taxon>Micromonosporales</taxon>
        <taxon>Micromonosporaceae</taxon>
        <taxon>Micromonospora</taxon>
    </lineage>
</organism>
<proteinExistence type="predicted"/>
<dbReference type="SUPFAM" id="SSF46955">
    <property type="entry name" value="Putative DNA-binding domain"/>
    <property type="match status" value="1"/>
</dbReference>
<evidence type="ECO:0000313" key="2">
    <source>
        <dbReference type="EMBL" id="MDZ5490319.1"/>
    </source>
</evidence>
<dbReference type="InterPro" id="IPR010093">
    <property type="entry name" value="SinI_DNA-bd"/>
</dbReference>
<dbReference type="RefSeq" id="WP_322440497.1">
    <property type="nucleotide sequence ID" value="NZ_JAXOTQ010000013.1"/>
</dbReference>
<keyword evidence="3" id="KW-1185">Reference proteome</keyword>
<sequence>MSKLPLATPEEVAEYMRKPVRTLEQWRYRGKGPRFVKVGRDVRYRWEDVDAYLNRPEQTAA</sequence>
<dbReference type="Proteomes" id="UP001290101">
    <property type="component" value="Unassembled WGS sequence"/>
</dbReference>
<name>A0ABU5JCW6_9ACTN</name>
<gene>
    <name evidence="2" type="ORF">U2F25_12710</name>
</gene>
<evidence type="ECO:0000259" key="1">
    <source>
        <dbReference type="Pfam" id="PF12728"/>
    </source>
</evidence>
<reference evidence="2 3" key="1">
    <citation type="submission" date="2023-12" db="EMBL/GenBank/DDBJ databases">
        <title>Micromonospora sp. nov., isolated from Atacama Desert.</title>
        <authorList>
            <person name="Carro L."/>
            <person name="Golinska P."/>
            <person name="Klenk H.-P."/>
            <person name="Goodfellow M."/>
        </authorList>
    </citation>
    <scope>NUCLEOTIDE SEQUENCE [LARGE SCALE GENOMIC DNA]</scope>
    <source>
        <strain evidence="2 3">4G53</strain>
    </source>
</reference>
<comment type="caution">
    <text evidence="2">The sequence shown here is derived from an EMBL/GenBank/DDBJ whole genome shotgun (WGS) entry which is preliminary data.</text>
</comment>
<evidence type="ECO:0000313" key="3">
    <source>
        <dbReference type="Proteomes" id="UP001290101"/>
    </source>
</evidence>
<dbReference type="InterPro" id="IPR041657">
    <property type="entry name" value="HTH_17"/>
</dbReference>
<dbReference type="Pfam" id="PF12728">
    <property type="entry name" value="HTH_17"/>
    <property type="match status" value="1"/>
</dbReference>
<dbReference type="NCBIfam" id="TIGR01764">
    <property type="entry name" value="excise"/>
    <property type="match status" value="1"/>
</dbReference>
<accession>A0ABU5JCW6</accession>
<feature type="domain" description="Helix-turn-helix" evidence="1">
    <location>
        <begin position="8"/>
        <end position="55"/>
    </location>
</feature>
<protein>
    <submittedName>
        <fullName evidence="2">Helix-turn-helix domain-containing protein</fullName>
    </submittedName>
</protein>
<dbReference type="EMBL" id="JAXOTQ010000013">
    <property type="protein sequence ID" value="MDZ5490319.1"/>
    <property type="molecule type" value="Genomic_DNA"/>
</dbReference>
<dbReference type="InterPro" id="IPR009061">
    <property type="entry name" value="DNA-bd_dom_put_sf"/>
</dbReference>